<dbReference type="InterPro" id="IPR000390">
    <property type="entry name" value="Small_drug/metabolite_transptr"/>
</dbReference>
<comment type="subcellular location">
    <subcellularLocation>
        <location evidence="1 8">Cell membrane</location>
        <topology evidence="1 8">Multi-pass membrane protein</topology>
    </subcellularLocation>
</comment>
<evidence type="ECO:0000313" key="10">
    <source>
        <dbReference type="EMBL" id="MBB5745517.1"/>
    </source>
</evidence>
<evidence type="ECO:0000256" key="2">
    <source>
        <dbReference type="ARBA" id="ARBA00022448"/>
    </source>
</evidence>
<accession>A0A7W9CHU9</accession>
<dbReference type="Pfam" id="PF00893">
    <property type="entry name" value="Multi_Drug_Res"/>
    <property type="match status" value="1"/>
</dbReference>
<evidence type="ECO:0000256" key="9">
    <source>
        <dbReference type="SAM" id="Phobius"/>
    </source>
</evidence>
<reference evidence="10 11" key="1">
    <citation type="submission" date="2020-08" db="EMBL/GenBank/DDBJ databases">
        <title>Genomic Encyclopedia of Type Strains, Phase IV (KMG-IV): sequencing the most valuable type-strain genomes for metagenomic binning, comparative biology and taxonomic classification.</title>
        <authorList>
            <person name="Goeker M."/>
        </authorList>
    </citation>
    <scope>NUCLEOTIDE SEQUENCE [LARGE SCALE GENOMIC DNA]</scope>
    <source>
        <strain evidence="10 11">DSM 4737</strain>
    </source>
</reference>
<dbReference type="GO" id="GO:1990961">
    <property type="term" value="P:xenobiotic detoxification by transmembrane export across the plasma membrane"/>
    <property type="evidence" value="ECO:0007669"/>
    <property type="project" value="UniProtKB-ARBA"/>
</dbReference>
<evidence type="ECO:0000256" key="5">
    <source>
        <dbReference type="ARBA" id="ARBA00022989"/>
    </source>
</evidence>
<dbReference type="FunFam" id="1.10.3730.20:FF:000001">
    <property type="entry name" value="Quaternary ammonium compound resistance transporter SugE"/>
    <property type="match status" value="1"/>
</dbReference>
<dbReference type="PANTHER" id="PTHR30561:SF1">
    <property type="entry name" value="MULTIDRUG TRANSPORTER EMRE"/>
    <property type="match status" value="1"/>
</dbReference>
<keyword evidence="6 9" id="KW-0472">Membrane</keyword>
<evidence type="ECO:0000256" key="7">
    <source>
        <dbReference type="ARBA" id="ARBA00038032"/>
    </source>
</evidence>
<comment type="similarity">
    <text evidence="7 8">Belongs to the drug/metabolite transporter (DMT) superfamily. Small multidrug resistance (SMR) (TC 2.A.7.1) family.</text>
</comment>
<keyword evidence="4 8" id="KW-0812">Transmembrane</keyword>
<name>A0A7W9CHU9_9CAUL</name>
<feature type="transmembrane region" description="Helical" evidence="9">
    <location>
        <begin position="31"/>
        <end position="51"/>
    </location>
</feature>
<evidence type="ECO:0000313" key="11">
    <source>
        <dbReference type="Proteomes" id="UP000545037"/>
    </source>
</evidence>
<dbReference type="SUPFAM" id="SSF103481">
    <property type="entry name" value="Multidrug resistance efflux transporter EmrE"/>
    <property type="match status" value="1"/>
</dbReference>
<keyword evidence="2" id="KW-0813">Transport</keyword>
<keyword evidence="5 9" id="KW-1133">Transmembrane helix</keyword>
<dbReference type="EMBL" id="JACHOR010000002">
    <property type="protein sequence ID" value="MBB5745517.1"/>
    <property type="molecule type" value="Genomic_DNA"/>
</dbReference>
<dbReference type="RefSeq" id="WP_183212503.1">
    <property type="nucleotide sequence ID" value="NZ_JACHOR010000002.1"/>
</dbReference>
<evidence type="ECO:0000256" key="4">
    <source>
        <dbReference type="ARBA" id="ARBA00022692"/>
    </source>
</evidence>
<dbReference type="PANTHER" id="PTHR30561">
    <property type="entry name" value="SMR FAMILY PROTON-DEPENDENT DRUG EFFLUX TRANSPORTER SUGE"/>
    <property type="match status" value="1"/>
</dbReference>
<evidence type="ECO:0000256" key="1">
    <source>
        <dbReference type="ARBA" id="ARBA00004651"/>
    </source>
</evidence>
<organism evidence="10 11">
    <name type="scientific">Brevundimonas variabilis</name>
    <dbReference type="NCBI Taxonomy" id="74312"/>
    <lineage>
        <taxon>Bacteria</taxon>
        <taxon>Pseudomonadati</taxon>
        <taxon>Pseudomonadota</taxon>
        <taxon>Alphaproteobacteria</taxon>
        <taxon>Caulobacterales</taxon>
        <taxon>Caulobacteraceae</taxon>
        <taxon>Brevundimonas</taxon>
    </lineage>
</organism>
<dbReference type="Proteomes" id="UP000545037">
    <property type="component" value="Unassembled WGS sequence"/>
</dbReference>
<keyword evidence="3" id="KW-1003">Cell membrane</keyword>
<dbReference type="GO" id="GO:0005886">
    <property type="term" value="C:plasma membrane"/>
    <property type="evidence" value="ECO:0007669"/>
    <property type="project" value="UniProtKB-SubCell"/>
</dbReference>
<dbReference type="InterPro" id="IPR037185">
    <property type="entry name" value="EmrE-like"/>
</dbReference>
<dbReference type="AlphaFoldDB" id="A0A7W9CHU9"/>
<evidence type="ECO:0000256" key="8">
    <source>
        <dbReference type="RuleBase" id="RU003942"/>
    </source>
</evidence>
<comment type="caution">
    <text evidence="10">The sequence shown here is derived from an EMBL/GenBank/DDBJ whole genome shotgun (WGS) entry which is preliminary data.</text>
</comment>
<evidence type="ECO:0000256" key="6">
    <source>
        <dbReference type="ARBA" id="ARBA00023136"/>
    </source>
</evidence>
<proteinExistence type="inferred from homology"/>
<keyword evidence="11" id="KW-1185">Reference proteome</keyword>
<dbReference type="Gene3D" id="1.10.3730.20">
    <property type="match status" value="1"/>
</dbReference>
<gene>
    <name evidence="10" type="ORF">GGR13_001101</name>
</gene>
<sequence length="111" mass="11830">MNVWIVLTACIALEIVATSLLKASEGFSRPWLGMASMVCYSGCFWLLSAVLTRLPVGVAYAVWSGVGIVGITLVGVFLFRQSLTLMQMGFIALILIGAVGLQLSTRTADMA</sequence>
<dbReference type="InterPro" id="IPR045324">
    <property type="entry name" value="Small_multidrug_res"/>
</dbReference>
<dbReference type="GO" id="GO:0022857">
    <property type="term" value="F:transmembrane transporter activity"/>
    <property type="evidence" value="ECO:0007669"/>
    <property type="project" value="InterPro"/>
</dbReference>
<feature type="transmembrane region" description="Helical" evidence="9">
    <location>
        <begin position="85"/>
        <end position="103"/>
    </location>
</feature>
<protein>
    <submittedName>
        <fullName evidence="10">Small multidrug resistance pump</fullName>
    </submittedName>
</protein>
<evidence type="ECO:0000256" key="3">
    <source>
        <dbReference type="ARBA" id="ARBA00022475"/>
    </source>
</evidence>
<feature type="transmembrane region" description="Helical" evidence="9">
    <location>
        <begin position="58"/>
        <end position="79"/>
    </location>
</feature>